<feature type="non-terminal residue" evidence="2">
    <location>
        <position position="531"/>
    </location>
</feature>
<proteinExistence type="predicted"/>
<keyword evidence="3" id="KW-1185">Reference proteome</keyword>
<dbReference type="GeneID" id="94430426"/>
<feature type="compositionally biased region" description="Gly residues" evidence="1">
    <location>
        <begin position="437"/>
        <end position="457"/>
    </location>
</feature>
<evidence type="ECO:0000313" key="2">
    <source>
        <dbReference type="EMBL" id="PHJ19100.1"/>
    </source>
</evidence>
<gene>
    <name evidence="2" type="ORF">CSUI_007065</name>
</gene>
<feature type="compositionally biased region" description="Low complexity" evidence="1">
    <location>
        <begin position="48"/>
        <end position="59"/>
    </location>
</feature>
<sequence length="531" mass="56013">MMDLAPSQFSSLAHEHGSADDSSIPSLVSSVELNGSQKPQSEGGSSFSAGDGYSGYSPSSGGGGKQESSGLAVNPLSLIYLNVFRKGPSDSMVCRLDTVRGEEALVFPEFNCYSPARLPSGLESRRKELFTLADIFLLLSTPKELYTYTHIAQQGHKYINVLERAKITAFFEALGSNKASLPPVGPPSVTGSSSTGSSASGSSTAAGGGGLGEEILGPEKQFLFSSLSTPTASQGSVFPLDPAQPVKLPGFVLPGEIDGDRVQGIPDGQGRDLSKLGVQTLNAELDGVMPQAWSEVDVKCLVDAVNTGLRELKSFHEEKEKTNGTSVSGADDDYHEEQGTQRRRAHAVAEALSALAFYRMERPVVLRSSTIKLEDSPFERIIQTFSDVEKERWAGRPLAQFSHQPRPDQRLPASGGSFSKGGSSGGGRAGSSASAGRLGGVGGRTGTASGGLYGGNGRRGDESDTKISRMPCVLDEVCVHRKRKPIILIPPVTSMGGTGFLAALLTRFNVIDLLENGNFISPQAAKERAAR</sequence>
<dbReference type="Gene3D" id="3.40.50.11990">
    <property type="entry name" value="RNA polymerase II accessory factor, Cdc73 C-terminal domain"/>
    <property type="match status" value="1"/>
</dbReference>
<feature type="region of interest" description="Disordered" evidence="1">
    <location>
        <begin position="398"/>
        <end position="465"/>
    </location>
</feature>
<dbReference type="OrthoDB" id="2186602at2759"/>
<dbReference type="AlphaFoldDB" id="A0A2C6KF31"/>
<dbReference type="InterPro" id="IPR038103">
    <property type="entry name" value="CDC73_C_sf"/>
</dbReference>
<protein>
    <submittedName>
        <fullName evidence="2">Rna polymerase ii accessory factor cdc73</fullName>
    </submittedName>
</protein>
<feature type="region of interest" description="Disordered" evidence="1">
    <location>
        <begin position="316"/>
        <end position="342"/>
    </location>
</feature>
<feature type="region of interest" description="Disordered" evidence="1">
    <location>
        <begin position="181"/>
        <end position="211"/>
    </location>
</feature>
<dbReference type="RefSeq" id="XP_067920802.1">
    <property type="nucleotide sequence ID" value="XM_068067215.1"/>
</dbReference>
<organism evidence="2 3">
    <name type="scientific">Cystoisospora suis</name>
    <dbReference type="NCBI Taxonomy" id="483139"/>
    <lineage>
        <taxon>Eukaryota</taxon>
        <taxon>Sar</taxon>
        <taxon>Alveolata</taxon>
        <taxon>Apicomplexa</taxon>
        <taxon>Conoidasida</taxon>
        <taxon>Coccidia</taxon>
        <taxon>Eucoccidiorida</taxon>
        <taxon>Eimeriorina</taxon>
        <taxon>Sarcocystidae</taxon>
        <taxon>Cystoisospora</taxon>
    </lineage>
</organism>
<name>A0A2C6KF31_9APIC</name>
<dbReference type="VEuPathDB" id="ToxoDB:CSUI_007065"/>
<feature type="compositionally biased region" description="Low complexity" evidence="1">
    <location>
        <begin position="187"/>
        <end position="205"/>
    </location>
</feature>
<feature type="region of interest" description="Disordered" evidence="1">
    <location>
        <begin position="1"/>
        <end position="68"/>
    </location>
</feature>
<accession>A0A2C6KF31</accession>
<feature type="compositionally biased region" description="Gly residues" evidence="1">
    <location>
        <begin position="418"/>
        <end position="429"/>
    </location>
</feature>
<reference evidence="2 3" key="1">
    <citation type="journal article" date="2017" name="Int. J. Parasitol.">
        <title>The genome of the protozoan parasite Cystoisospora suis and a reverse vaccinology approach to identify vaccine candidates.</title>
        <authorList>
            <person name="Palmieri N."/>
            <person name="Shrestha A."/>
            <person name="Ruttkowski B."/>
            <person name="Beck T."/>
            <person name="Vogl C."/>
            <person name="Tomley F."/>
            <person name="Blake D.P."/>
            <person name="Joachim A."/>
        </authorList>
    </citation>
    <scope>NUCLEOTIDE SEQUENCE [LARGE SCALE GENOMIC DNA]</scope>
    <source>
        <strain evidence="2 3">Wien I</strain>
    </source>
</reference>
<evidence type="ECO:0000313" key="3">
    <source>
        <dbReference type="Proteomes" id="UP000221165"/>
    </source>
</evidence>
<evidence type="ECO:0000256" key="1">
    <source>
        <dbReference type="SAM" id="MobiDB-lite"/>
    </source>
</evidence>
<dbReference type="Proteomes" id="UP000221165">
    <property type="component" value="Unassembled WGS sequence"/>
</dbReference>
<feature type="compositionally biased region" description="Polar residues" evidence="1">
    <location>
        <begin position="20"/>
        <end position="47"/>
    </location>
</feature>
<dbReference type="EMBL" id="MIGC01003645">
    <property type="protein sequence ID" value="PHJ19100.1"/>
    <property type="molecule type" value="Genomic_DNA"/>
</dbReference>
<comment type="caution">
    <text evidence="2">The sequence shown here is derived from an EMBL/GenBank/DDBJ whole genome shotgun (WGS) entry which is preliminary data.</text>
</comment>